<dbReference type="CTD" id="9943397"/>
<sequence length="244" mass="28206">MAVQSVNAKAMEVSDTSQQSVSKVLSSTQKSDSEKTQSMEELESKTMHLTEISSKAEEFSKKPSKHGLETLEKDKSITCVEEKFDNEKFRDDKLNPIKHHIPTKSSMRITVHRDLPDFTREETASSFTKQNDPKPIAYNLSKRKVKTAEPLKTEKISYRGENNRLSQHQNSEMIKSIAEKIPMNKTCRLTPHWWNDQEAFVGNIIETTRYFQALNLSMNQTEQRFEIFEDENTVKILKPFNGQM</sequence>
<name>A0A1I7W3T7_LOALO</name>
<dbReference type="Proteomes" id="UP000095285">
    <property type="component" value="Unassembled WGS sequence"/>
</dbReference>
<evidence type="ECO:0000313" key="2">
    <source>
        <dbReference type="EMBL" id="EFO22496.1"/>
    </source>
</evidence>
<accession>A0A1S0TYQ3</accession>
<organism evidence="3 4">
    <name type="scientific">Loa loa</name>
    <name type="common">Eye worm</name>
    <name type="synonym">Filaria loa</name>
    <dbReference type="NCBI Taxonomy" id="7209"/>
    <lineage>
        <taxon>Eukaryota</taxon>
        <taxon>Metazoa</taxon>
        <taxon>Ecdysozoa</taxon>
        <taxon>Nematoda</taxon>
        <taxon>Chromadorea</taxon>
        <taxon>Rhabditida</taxon>
        <taxon>Spirurina</taxon>
        <taxon>Spiruromorpha</taxon>
        <taxon>Filarioidea</taxon>
        <taxon>Onchocercidae</taxon>
        <taxon>Loa</taxon>
    </lineage>
</organism>
<reference evidence="2 3" key="1">
    <citation type="submission" date="2012-04" db="EMBL/GenBank/DDBJ databases">
        <title>The Genome Sequence of Loa loa.</title>
        <authorList>
            <consortium name="The Broad Institute Genome Sequencing Platform"/>
            <consortium name="Broad Institute Genome Sequencing Center for Infectious Disease"/>
            <person name="Nutman T.B."/>
            <person name="Fink D.L."/>
            <person name="Russ C."/>
            <person name="Young S."/>
            <person name="Zeng Q."/>
            <person name="Gargeya S."/>
            <person name="Alvarado L."/>
            <person name="Berlin A."/>
            <person name="Chapman S.B."/>
            <person name="Chen Z."/>
            <person name="Freedman E."/>
            <person name="Gellesch M."/>
            <person name="Goldberg J."/>
            <person name="Griggs A."/>
            <person name="Gujja S."/>
            <person name="Heilman E.R."/>
            <person name="Heiman D."/>
            <person name="Howarth C."/>
            <person name="Mehta T."/>
            <person name="Neiman D."/>
            <person name="Pearson M."/>
            <person name="Roberts A."/>
            <person name="Saif S."/>
            <person name="Shea T."/>
            <person name="Shenoy N."/>
            <person name="Sisk P."/>
            <person name="Stolte C."/>
            <person name="Sykes S."/>
            <person name="White J."/>
            <person name="Yandava C."/>
            <person name="Haas B."/>
            <person name="Henn M.R."/>
            <person name="Nusbaum C."/>
            <person name="Birren B."/>
        </authorList>
    </citation>
    <scope>NUCLEOTIDE SEQUENCE [LARGE SCALE GENOMIC DNA]</scope>
</reference>
<dbReference type="AlphaFoldDB" id="A0A1I7W3T7"/>
<dbReference type="KEGG" id="loa:LOAG_05989"/>
<evidence type="ECO:0000256" key="1">
    <source>
        <dbReference type="SAM" id="MobiDB-lite"/>
    </source>
</evidence>
<dbReference type="EMBL" id="JH712152">
    <property type="protein sequence ID" value="EFO22496.1"/>
    <property type="molecule type" value="Genomic_DNA"/>
</dbReference>
<dbReference type="OMA" id="PHWWNDQ"/>
<evidence type="ECO:0000313" key="4">
    <source>
        <dbReference type="WBParaSite" id="EN70_9307"/>
    </source>
</evidence>
<gene>
    <name evidence="2 4" type="ORF">LOAG_05989</name>
</gene>
<dbReference type="OrthoDB" id="5874736at2759"/>
<dbReference type="RefSeq" id="XP_003141573.1">
    <property type="nucleotide sequence ID" value="XM_003141525.1"/>
</dbReference>
<evidence type="ECO:0000313" key="3">
    <source>
        <dbReference type="Proteomes" id="UP000095285"/>
    </source>
</evidence>
<feature type="region of interest" description="Disordered" evidence="1">
    <location>
        <begin position="1"/>
        <end position="68"/>
    </location>
</feature>
<reference evidence="4" key="2">
    <citation type="submission" date="2016-11" db="UniProtKB">
        <authorList>
            <consortium name="WormBaseParasite"/>
        </authorList>
    </citation>
    <scope>IDENTIFICATION</scope>
</reference>
<accession>A0A1I7W3T7</accession>
<feature type="compositionally biased region" description="Polar residues" evidence="1">
    <location>
        <begin position="14"/>
        <end position="30"/>
    </location>
</feature>
<dbReference type="GeneID" id="9943397"/>
<dbReference type="WBParaSite" id="EN70_9307">
    <property type="protein sequence ID" value="EN70_9307"/>
    <property type="gene ID" value="EN70_9307"/>
</dbReference>
<protein>
    <submittedName>
        <fullName evidence="4">INCENP_ARK-bind domain-containing protein</fullName>
    </submittedName>
</protein>
<keyword evidence="3" id="KW-1185">Reference proteome</keyword>
<feature type="compositionally biased region" description="Basic and acidic residues" evidence="1">
    <location>
        <begin position="31"/>
        <end position="68"/>
    </location>
</feature>
<proteinExistence type="predicted"/>